<keyword evidence="2" id="KW-1185">Reference proteome</keyword>
<reference evidence="1" key="1">
    <citation type="submission" date="2019-11" db="EMBL/GenBank/DDBJ databases">
        <title>Nori genome reveals adaptations in red seaweeds to the harsh intertidal environment.</title>
        <authorList>
            <person name="Wang D."/>
            <person name="Mao Y."/>
        </authorList>
    </citation>
    <scope>NUCLEOTIDE SEQUENCE</scope>
    <source>
        <tissue evidence="1">Gametophyte</tissue>
    </source>
</reference>
<evidence type="ECO:0000313" key="2">
    <source>
        <dbReference type="Proteomes" id="UP000798662"/>
    </source>
</evidence>
<dbReference type="EMBL" id="CM020620">
    <property type="protein sequence ID" value="KAK1868884.1"/>
    <property type="molecule type" value="Genomic_DNA"/>
</dbReference>
<name>A0ACC3CG23_PYRYE</name>
<gene>
    <name evidence="1" type="ORF">I4F81_011366</name>
</gene>
<organism evidence="1 2">
    <name type="scientific">Pyropia yezoensis</name>
    <name type="common">Susabi-nori</name>
    <name type="synonym">Porphyra yezoensis</name>
    <dbReference type="NCBI Taxonomy" id="2788"/>
    <lineage>
        <taxon>Eukaryota</taxon>
        <taxon>Rhodophyta</taxon>
        <taxon>Bangiophyceae</taxon>
        <taxon>Bangiales</taxon>
        <taxon>Bangiaceae</taxon>
        <taxon>Pyropia</taxon>
    </lineage>
</organism>
<comment type="caution">
    <text evidence="1">The sequence shown here is derived from an EMBL/GenBank/DDBJ whole genome shotgun (WGS) entry which is preliminary data.</text>
</comment>
<dbReference type="Proteomes" id="UP000798662">
    <property type="component" value="Chromosome 3"/>
</dbReference>
<accession>A0ACC3CG23</accession>
<protein>
    <submittedName>
        <fullName evidence="1">Uncharacterized protein</fullName>
    </submittedName>
</protein>
<evidence type="ECO:0000313" key="1">
    <source>
        <dbReference type="EMBL" id="KAK1868884.1"/>
    </source>
</evidence>
<proteinExistence type="predicted"/>
<sequence>MKAYAPVVAAAAAAAAVALTAVVSAPLVAATDAATAAAAAATGRSTGSAVVFKAPLSGAAEVPPVESAAAGVVLALLSDAVHLSVAWSFSGLPTPVDLGVGIHLHEAPAGANGPILVPLTDDAMLTAGGTGGCGWAKVALNASQAEALVAGNLYLNVHTEGNPGGALRGQLRQAVSAAIEAAGPAAAGADLPEVTAPAADVDDDGGVAVGATDGPSVGGDEPAGFFPSAEEPDASPAPAAADGGDEDAGFEGNDEGDDFGGGAPDGGADGGDGLDDDAVAGGGNLAGGQTAPPVAADGGDDDDNDDDDDDDDTAAPTVSPTVAADAEGADAGGAAGGDGASGPYPDADAAPTPYVVRVERA</sequence>